<evidence type="ECO:0000256" key="2">
    <source>
        <dbReference type="SAM" id="SignalP"/>
    </source>
</evidence>
<feature type="chain" id="PRO_5045870411" evidence="2">
    <location>
        <begin position="16"/>
        <end position="735"/>
    </location>
</feature>
<proteinExistence type="predicted"/>
<feature type="region of interest" description="Disordered" evidence="1">
    <location>
        <begin position="386"/>
        <end position="417"/>
    </location>
</feature>
<gene>
    <name evidence="3" type="ORF">SUNI508_06947</name>
</gene>
<evidence type="ECO:0000313" key="3">
    <source>
        <dbReference type="EMBL" id="KAK9419941.1"/>
    </source>
</evidence>
<evidence type="ECO:0000256" key="1">
    <source>
        <dbReference type="SAM" id="MobiDB-lite"/>
    </source>
</evidence>
<keyword evidence="4" id="KW-1185">Reference proteome</keyword>
<sequence length="735" mass="79975">MRILVLCFLVSSIHSYRLSTHDDPKDTESVSTINSGPVIREDDPTNYYGDPIDGDPIADADVTCVYSEDNNEGPQNGNPAPKQRRSPRPALSPRVSGKQPLRDAKDGTQDSFNELMGNILKNAQNDQGDLALGIMPSETQKEKWKINYNHVDIPIGATGEWRPFGNEPQEYATWGLHGCTAAVIAGPGGVWLGHWWEASKAINGPSSHVKTYVGRGATNLGVQKRGTRTTMEFQAVAVDILGQVTPEEERQNRDTWISMADLKQYYNDPFSDPTQVDVWYMTKAKSPKNNDRKYGGHIDQFKAKFAEILPGSHYSESTYVGLEADDYRAANQPFPMPEDIIGTIAVQYTPYDHDGGDDNCTPIARVRIFYENNKDAVIDRSWPATKEQLGSKRRRDACAMPFPNSTMTTQTVTKPPSVTSNAITEAHTVTSNCQACTLIGGNTNSTTCTSVAKCTFTSAISTSTNTTSPTPTKTTSPISTKISSPTSTKIAQPTPSPTFAVFVSNSTVNIGDAEHKDKGKQLGKDMYKGLHDFCKDPKSCKTGKENRAPISNDLTIIDGGDEPLKPYLYLSTAKVADLKTFERMLTAGLATWISATANACQDVEYEELADATGSGCGEGPVKREDGVTFMPHTRTLRRCSDTCGGGSGGGLKCHYMGRICKAPETTTVIMSDGKDPYANLLEIQVDFDTGGNDFAKVLCEMLVQGLTDAAIALAPEFAPEDIAEELDFETMCGEL</sequence>
<feature type="compositionally biased region" description="Low complexity" evidence="1">
    <location>
        <begin position="462"/>
        <end position="490"/>
    </location>
</feature>
<dbReference type="EMBL" id="JARVKF010000279">
    <property type="protein sequence ID" value="KAK9419941.1"/>
    <property type="molecule type" value="Genomic_DNA"/>
</dbReference>
<feature type="region of interest" description="Disordered" evidence="1">
    <location>
        <begin position="67"/>
        <end position="111"/>
    </location>
</feature>
<protein>
    <submittedName>
        <fullName evidence="3">SGNH hydrolase-type esterase domain-containing protein</fullName>
    </submittedName>
</protein>
<reference evidence="3 4" key="1">
    <citation type="journal article" date="2024" name="J. Plant Pathol.">
        <title>Sequence and assembly of the genome of Seiridium unicorne, isolate CBS 538.82, causal agent of cypress canker disease.</title>
        <authorList>
            <person name="Scali E."/>
            <person name="Rocca G.D."/>
            <person name="Danti R."/>
            <person name="Garbelotto M."/>
            <person name="Barberini S."/>
            <person name="Baroncelli R."/>
            <person name="Emiliani G."/>
        </authorList>
    </citation>
    <scope>NUCLEOTIDE SEQUENCE [LARGE SCALE GENOMIC DNA]</scope>
    <source>
        <strain evidence="3 4">BM-138-508</strain>
    </source>
</reference>
<feature type="region of interest" description="Disordered" evidence="1">
    <location>
        <begin position="462"/>
        <end position="495"/>
    </location>
</feature>
<feature type="signal peptide" evidence="2">
    <location>
        <begin position="1"/>
        <end position="15"/>
    </location>
</feature>
<feature type="compositionally biased region" description="Polar residues" evidence="1">
    <location>
        <begin position="403"/>
        <end position="417"/>
    </location>
</feature>
<feature type="region of interest" description="Disordered" evidence="1">
    <location>
        <begin position="18"/>
        <end position="54"/>
    </location>
</feature>
<name>A0ABR2UZD8_9PEZI</name>
<accession>A0ABR2UZD8</accession>
<feature type="compositionally biased region" description="Basic and acidic residues" evidence="1">
    <location>
        <begin position="19"/>
        <end position="28"/>
    </location>
</feature>
<comment type="caution">
    <text evidence="3">The sequence shown here is derived from an EMBL/GenBank/DDBJ whole genome shotgun (WGS) entry which is preliminary data.</text>
</comment>
<keyword evidence="2" id="KW-0732">Signal</keyword>
<dbReference type="Proteomes" id="UP001408356">
    <property type="component" value="Unassembled WGS sequence"/>
</dbReference>
<evidence type="ECO:0000313" key="4">
    <source>
        <dbReference type="Proteomes" id="UP001408356"/>
    </source>
</evidence>
<dbReference type="GO" id="GO:0016787">
    <property type="term" value="F:hydrolase activity"/>
    <property type="evidence" value="ECO:0007669"/>
    <property type="project" value="UniProtKB-KW"/>
</dbReference>
<organism evidence="3 4">
    <name type="scientific">Seiridium unicorne</name>
    <dbReference type="NCBI Taxonomy" id="138068"/>
    <lineage>
        <taxon>Eukaryota</taxon>
        <taxon>Fungi</taxon>
        <taxon>Dikarya</taxon>
        <taxon>Ascomycota</taxon>
        <taxon>Pezizomycotina</taxon>
        <taxon>Sordariomycetes</taxon>
        <taxon>Xylariomycetidae</taxon>
        <taxon>Amphisphaeriales</taxon>
        <taxon>Sporocadaceae</taxon>
        <taxon>Seiridium</taxon>
    </lineage>
</organism>
<keyword evidence="3" id="KW-0378">Hydrolase</keyword>